<dbReference type="Pfam" id="PF02704">
    <property type="entry name" value="GASA"/>
    <property type="match status" value="1"/>
</dbReference>
<dbReference type="AlphaFoldDB" id="A0A7C9DDA9"/>
<evidence type="ECO:0000256" key="1">
    <source>
        <dbReference type="ARBA" id="ARBA00010582"/>
    </source>
</evidence>
<sequence>MLTDCSSIPFLFHVPVFSFNRLQKPKRAMAKISVICLALFCLIAVFLVTSSTAGGEGSVPIQECPEECARRCAVASQHEECLKYCNLCCQKCLCVPSGTSGHKEECPCYRDWRSSQGKPKCP</sequence>
<reference evidence="3" key="2">
    <citation type="submission" date="2020-07" db="EMBL/GenBank/DDBJ databases">
        <authorList>
            <person name="Vera ALvarez R."/>
            <person name="Arias-Moreno D.M."/>
            <person name="Jimenez-Jacinto V."/>
            <person name="Jimenez-Bremont J.F."/>
            <person name="Swaminathan K."/>
            <person name="Moose S.P."/>
            <person name="Guerrero-Gonzalez M.L."/>
            <person name="Marino-Ramirez L."/>
            <person name="Landsman D."/>
            <person name="Rodriguez-Kessler M."/>
            <person name="Delgado-Sanchez P."/>
        </authorList>
    </citation>
    <scope>NUCLEOTIDE SEQUENCE</scope>
    <source>
        <tissue evidence="3">Cladode</tissue>
    </source>
</reference>
<keyword evidence="2" id="KW-1133">Transmembrane helix</keyword>
<protein>
    <recommendedName>
        <fullName evidence="4">Gibberellin regulated protein</fullName>
    </recommendedName>
</protein>
<dbReference type="PANTHER" id="PTHR23201:SF92">
    <property type="entry name" value="GIBBERELLIN-REGULATED PROTEIN 12"/>
    <property type="match status" value="1"/>
</dbReference>
<keyword evidence="2" id="KW-0812">Transmembrane</keyword>
<comment type="similarity">
    <text evidence="1">Belongs to the GASA family.</text>
</comment>
<evidence type="ECO:0008006" key="4">
    <source>
        <dbReference type="Google" id="ProtNLM"/>
    </source>
</evidence>
<evidence type="ECO:0000313" key="3">
    <source>
        <dbReference type="EMBL" id="MBA4639007.1"/>
    </source>
</evidence>
<accession>A0A7C9DDA9</accession>
<reference evidence="3" key="1">
    <citation type="journal article" date="2013" name="J. Plant Res.">
        <title>Effect of fungi and light on seed germination of three Opuntia species from semiarid lands of central Mexico.</title>
        <authorList>
            <person name="Delgado-Sanchez P."/>
            <person name="Jimenez-Bremont J.F."/>
            <person name="Guerrero-Gonzalez Mde L."/>
            <person name="Flores J."/>
        </authorList>
    </citation>
    <scope>NUCLEOTIDE SEQUENCE</scope>
    <source>
        <tissue evidence="3">Cladode</tissue>
    </source>
</reference>
<dbReference type="PANTHER" id="PTHR23201">
    <property type="entry name" value="EXTENSIN, PROLINE-RICH PROTEIN"/>
    <property type="match status" value="1"/>
</dbReference>
<name>A0A7C9DDA9_OPUST</name>
<proteinExistence type="inferred from homology"/>
<evidence type="ECO:0000256" key="2">
    <source>
        <dbReference type="SAM" id="Phobius"/>
    </source>
</evidence>
<dbReference type="EMBL" id="GISG01111802">
    <property type="protein sequence ID" value="MBA4639007.1"/>
    <property type="molecule type" value="Transcribed_RNA"/>
</dbReference>
<organism evidence="3">
    <name type="scientific">Opuntia streptacantha</name>
    <name type="common">Prickly pear cactus</name>
    <name type="synonym">Opuntia cardona</name>
    <dbReference type="NCBI Taxonomy" id="393608"/>
    <lineage>
        <taxon>Eukaryota</taxon>
        <taxon>Viridiplantae</taxon>
        <taxon>Streptophyta</taxon>
        <taxon>Embryophyta</taxon>
        <taxon>Tracheophyta</taxon>
        <taxon>Spermatophyta</taxon>
        <taxon>Magnoliopsida</taxon>
        <taxon>eudicotyledons</taxon>
        <taxon>Gunneridae</taxon>
        <taxon>Pentapetalae</taxon>
        <taxon>Caryophyllales</taxon>
        <taxon>Cactineae</taxon>
        <taxon>Cactaceae</taxon>
        <taxon>Opuntioideae</taxon>
        <taxon>Opuntia</taxon>
    </lineage>
</organism>
<keyword evidence="2" id="KW-0472">Membrane</keyword>
<dbReference type="InterPro" id="IPR003854">
    <property type="entry name" value="GASA"/>
</dbReference>
<feature type="transmembrane region" description="Helical" evidence="2">
    <location>
        <begin position="28"/>
        <end position="48"/>
    </location>
</feature>